<organism evidence="1 2">
    <name type="scientific">Grus japonensis</name>
    <name type="common">Japanese crane</name>
    <name type="synonym">Red-crowned crane</name>
    <dbReference type="NCBI Taxonomy" id="30415"/>
    <lineage>
        <taxon>Eukaryota</taxon>
        <taxon>Metazoa</taxon>
        <taxon>Chordata</taxon>
        <taxon>Craniata</taxon>
        <taxon>Vertebrata</taxon>
        <taxon>Euteleostomi</taxon>
        <taxon>Archelosauria</taxon>
        <taxon>Archosauria</taxon>
        <taxon>Dinosauria</taxon>
        <taxon>Saurischia</taxon>
        <taxon>Theropoda</taxon>
        <taxon>Coelurosauria</taxon>
        <taxon>Aves</taxon>
        <taxon>Neognathae</taxon>
        <taxon>Neoaves</taxon>
        <taxon>Gruiformes</taxon>
        <taxon>Gruidae</taxon>
        <taxon>Grus</taxon>
    </lineage>
</organism>
<accession>A0ABC9VYC7</accession>
<proteinExistence type="predicted"/>
<keyword evidence="2" id="KW-1185">Reference proteome</keyword>
<reference evidence="1 2" key="1">
    <citation type="submission" date="2024-06" db="EMBL/GenBank/DDBJ databases">
        <title>The draft genome of Grus japonensis, version 3.</title>
        <authorList>
            <person name="Nabeshima K."/>
            <person name="Suzuki S."/>
            <person name="Onuma M."/>
        </authorList>
    </citation>
    <scope>NUCLEOTIDE SEQUENCE [LARGE SCALE GENOMIC DNA]</scope>
    <source>
        <strain evidence="1 2">451A</strain>
    </source>
</reference>
<name>A0ABC9VYC7_GRUJA</name>
<gene>
    <name evidence="1" type="ORF">GRJ2_000239700</name>
</gene>
<dbReference type="AlphaFoldDB" id="A0ABC9VYC7"/>
<dbReference type="EMBL" id="BAAFJT010000001">
    <property type="protein sequence ID" value="GAB0177744.1"/>
    <property type="molecule type" value="Genomic_DNA"/>
</dbReference>
<protein>
    <submittedName>
        <fullName evidence="1">Translation initiation factor IF-2-like</fullName>
    </submittedName>
</protein>
<comment type="caution">
    <text evidence="1">The sequence shown here is derived from an EMBL/GenBank/DDBJ whole genome shotgun (WGS) entry which is preliminary data.</text>
</comment>
<dbReference type="Proteomes" id="UP001623348">
    <property type="component" value="Unassembled WGS sequence"/>
</dbReference>
<evidence type="ECO:0000313" key="1">
    <source>
        <dbReference type="EMBL" id="GAB0177744.1"/>
    </source>
</evidence>
<evidence type="ECO:0000313" key="2">
    <source>
        <dbReference type="Proteomes" id="UP001623348"/>
    </source>
</evidence>
<sequence>MIKVLEYLSYEERLRELGTVRSREEKAQRDLINMYKYLKGGWKEDVARLFSVVPSDRTRGDGHKVEHRRFPLSIRKHFFPVRVTEHWHKLPIEVVESSSLEIFRTHLNVILGDRL</sequence>